<feature type="region of interest" description="Disordered" evidence="1">
    <location>
        <begin position="303"/>
        <end position="322"/>
    </location>
</feature>
<dbReference type="KEGG" id="cal:CAALFM_C404010WA"/>
<dbReference type="AlphaFoldDB" id="A0A1D8PLY8"/>
<feature type="compositionally biased region" description="Polar residues" evidence="1">
    <location>
        <begin position="649"/>
        <end position="659"/>
    </location>
</feature>
<gene>
    <name evidence="4" type="ordered locus">CAALFM_C404010WA</name>
    <name evidence="3" type="ordered locus">orf19.12771</name>
</gene>
<feature type="compositionally biased region" description="Pro residues" evidence="1">
    <location>
        <begin position="515"/>
        <end position="525"/>
    </location>
</feature>
<dbReference type="Proteomes" id="UP000000559">
    <property type="component" value="Chromosome 4"/>
</dbReference>
<feature type="compositionally biased region" description="Low complexity" evidence="1">
    <location>
        <begin position="276"/>
        <end position="288"/>
    </location>
</feature>
<reference evidence="4 5" key="1">
    <citation type="journal article" date="2004" name="Proc. Natl. Acad. Sci. U.S.A.">
        <title>The diploid genome sequence of Candida albicans.</title>
        <authorList>
            <person name="Jones T."/>
            <person name="Federspiel N.A."/>
            <person name="Chibana H."/>
            <person name="Dungan J."/>
            <person name="Kalman S."/>
            <person name="Magee B.B."/>
            <person name="Newport G."/>
            <person name="Thorstenson Y.R."/>
            <person name="Agabian N."/>
            <person name="Magee P.T."/>
            <person name="Davis R.W."/>
            <person name="Scherer S."/>
        </authorList>
    </citation>
    <scope>NUCLEOTIDE SEQUENCE [LARGE SCALE GENOMIC DNA]</scope>
    <source>
        <strain evidence="5">SC5314 / ATCC MYA-2876</strain>
    </source>
</reference>
<feature type="region of interest" description="Disordered" evidence="1">
    <location>
        <begin position="608"/>
        <end position="659"/>
    </location>
</feature>
<feature type="compositionally biased region" description="Polar residues" evidence="1">
    <location>
        <begin position="121"/>
        <end position="146"/>
    </location>
</feature>
<dbReference type="InParanoid" id="A0A1D8PLY8"/>
<protein>
    <recommendedName>
        <fullName evidence="2">Transcription activator GCR1-like domain-containing protein</fullName>
    </recommendedName>
</protein>
<feature type="region of interest" description="Disordered" evidence="1">
    <location>
        <begin position="1"/>
        <end position="22"/>
    </location>
</feature>
<dbReference type="OMA" id="YIRFCCK"/>
<organism evidence="4 5">
    <name type="scientific">Candida albicans (strain SC5314 / ATCC MYA-2876)</name>
    <name type="common">Yeast</name>
    <dbReference type="NCBI Taxonomy" id="237561"/>
    <lineage>
        <taxon>Eukaryota</taxon>
        <taxon>Fungi</taxon>
        <taxon>Dikarya</taxon>
        <taxon>Ascomycota</taxon>
        <taxon>Saccharomycotina</taxon>
        <taxon>Pichiomycetes</taxon>
        <taxon>Debaryomycetaceae</taxon>
        <taxon>Candida/Lodderomyces clade</taxon>
        <taxon>Candida</taxon>
    </lineage>
</organism>
<evidence type="ECO:0000313" key="4">
    <source>
        <dbReference type="EMBL" id="AOW29151.1"/>
    </source>
</evidence>
<feature type="compositionally biased region" description="Basic residues" evidence="1">
    <location>
        <begin position="65"/>
        <end position="74"/>
    </location>
</feature>
<proteinExistence type="predicted"/>
<keyword evidence="5" id="KW-1185">Reference proteome</keyword>
<dbReference type="Pfam" id="PF12550">
    <property type="entry name" value="GCR1_C"/>
    <property type="match status" value="1"/>
</dbReference>
<feature type="compositionally biased region" description="Low complexity" evidence="1">
    <location>
        <begin position="572"/>
        <end position="581"/>
    </location>
</feature>
<evidence type="ECO:0000313" key="5">
    <source>
        <dbReference type="Proteomes" id="UP000000559"/>
    </source>
</evidence>
<reference evidence="4 5" key="3">
    <citation type="journal article" date="2013" name="Genome Biol.">
        <title>Assembly of a phased diploid Candida albicans genome facilitates allele-specific measurements and provides a simple model for repeat and indel structure.</title>
        <authorList>
            <person name="Muzzey D."/>
            <person name="Schwartz K."/>
            <person name="Weissman J.S."/>
            <person name="Sherlock G."/>
        </authorList>
    </citation>
    <scope>NUCLEOTIDE SEQUENCE [LARGE SCALE GENOMIC DNA]</scope>
    <source>
        <strain evidence="5">SC5314 / ATCC MYA-2876</strain>
    </source>
</reference>
<dbReference type="eggNOG" id="ENOG502SEBM">
    <property type="taxonomic scope" value="Eukaryota"/>
</dbReference>
<dbReference type="EMBL" id="CP017626">
    <property type="protein sequence ID" value="AOW29151.1"/>
    <property type="molecule type" value="Genomic_DNA"/>
</dbReference>
<dbReference type="RefSeq" id="XP_717114.2">
    <property type="nucleotide sequence ID" value="XM_712021.2"/>
</dbReference>
<feature type="compositionally biased region" description="Low complexity" evidence="1">
    <location>
        <begin position="255"/>
        <end position="267"/>
    </location>
</feature>
<dbReference type="CGD" id="CAL0000178810">
    <property type="gene designation" value="orf19.12771"/>
</dbReference>
<dbReference type="VEuPathDB" id="FungiDB:C4_04010W_A"/>
<feature type="compositionally biased region" description="Low complexity" evidence="1">
    <location>
        <begin position="79"/>
        <end position="100"/>
    </location>
</feature>
<feature type="compositionally biased region" description="Basic residues" evidence="1">
    <location>
        <begin position="562"/>
        <end position="571"/>
    </location>
</feature>
<feature type="compositionally biased region" description="Polar residues" evidence="1">
    <location>
        <begin position="582"/>
        <end position="592"/>
    </location>
</feature>
<evidence type="ECO:0000259" key="2">
    <source>
        <dbReference type="Pfam" id="PF12550"/>
    </source>
</evidence>
<dbReference type="GeneID" id="3641218"/>
<reference evidence="4 5" key="2">
    <citation type="journal article" date="2007" name="Genome Biol.">
        <title>Assembly of the Candida albicans genome into sixteen supercontigs aligned on the eight chromosomes.</title>
        <authorList>
            <person name="van het Hoog M."/>
            <person name="Rast T.J."/>
            <person name="Martchenko M."/>
            <person name="Grindle S."/>
            <person name="Dignard D."/>
            <person name="Hogues H."/>
            <person name="Cuomo C."/>
            <person name="Berriman M."/>
            <person name="Scherer S."/>
            <person name="Magee B.B."/>
            <person name="Whiteway M."/>
            <person name="Chibana H."/>
            <person name="Nantel A."/>
            <person name="Magee P.T."/>
        </authorList>
    </citation>
    <scope>GENOME REANNOTATION</scope>
    <source>
        <strain evidence="5">SC5314 / ATCC MYA-2876</strain>
    </source>
</reference>
<feature type="region of interest" description="Disordered" evidence="1">
    <location>
        <begin position="484"/>
        <end position="592"/>
    </location>
</feature>
<sequence length="842" mass="93389">MVATRRSSGKFIDVELSDNGKELQEVIPIEEQRAAIARASQESEEDEIQETSPVLVEPPPPTKKKETRGRKRKNPNANSTSSDSSASSSSASSSSSSSSSFDPVKKIERRGRKRKNPDVSVPTTIKRTSVQNNLVRSTDKQAPTDTSIATNVVPNKHKINHLLTDDAPLHPPPQVQNSISSATLPSNSLKYSTANPQSIPNVMQLPVTTPQRPVLPTPALSTKTAAALQFSSQANPLSAKWPAPMANDAPRGSKKSTAATTTTSASKPSETRTTRKGSSSGNSNGRIPITSIISQKIDSQDIPLMLDDGSGTENGDKKTKRRYRVDRDNIKINKRIMSQDTEDVIKMFKKFDDEVLTNPEARSRLLSLGFETRKRYITTFKHYIRFCCKKKLDKFFVTGELMKEFYQEQFAMSSSNKPVIRLRKMDPAFSKLQEINFLVYHLANKDIPNRHLALEYLVYKEMGQDPPTNGSSDGKINTLNESAPVAAPAPAPAPGSLPGSVPVSKTGPIAGPESVPTPTPAPVLPPIENLDSGQRPSTRSSSNKKTAEQKEQELTPLTRNSANKRGRKSLKSKLNLQSSTSGTDMGETSSSDSNALKMINMQSRYVPPLPQQQQQQPQQPPQKVLSQRALPPTHSLVSSSVPSSITTSNDNKSGDSTPVYTKKVTKKNIEAIRKSFSKMRQDIQEALHRDVSVDPAFVSKLADNINASLDDFELQLNGPSPPPPQMNSNGIPIIDLNNKIYTVYDILEEWYKIEPSIATRLEKWGEGWIRDSIDHNTFLERKLVVEFVERMSKECNVDIYVIANDCDRYIRDKSILEEFIAELDLDVDDLFKRILRYRQRRG</sequence>
<evidence type="ECO:0000313" key="3">
    <source>
        <dbReference type="CGD" id="CAL0000178810"/>
    </source>
</evidence>
<feature type="region of interest" description="Disordered" evidence="1">
    <location>
        <begin position="235"/>
        <end position="288"/>
    </location>
</feature>
<dbReference type="STRING" id="237561.A0A1D8PLY8"/>
<name>A0A1D8PLY8_CANAL</name>
<dbReference type="OrthoDB" id="4023627at2759"/>
<feature type="region of interest" description="Disordered" evidence="1">
    <location>
        <begin position="34"/>
        <end position="146"/>
    </location>
</feature>
<feature type="compositionally biased region" description="Low complexity" evidence="1">
    <location>
        <begin position="630"/>
        <end position="648"/>
    </location>
</feature>
<dbReference type="InterPro" id="IPR022210">
    <property type="entry name" value="TF_GCR1-like"/>
</dbReference>
<feature type="domain" description="Transcription activator GCR1-like" evidence="2">
    <location>
        <begin position="735"/>
        <end position="808"/>
    </location>
</feature>
<evidence type="ECO:0000256" key="1">
    <source>
        <dbReference type="SAM" id="MobiDB-lite"/>
    </source>
</evidence>
<feature type="compositionally biased region" description="Polar residues" evidence="1">
    <location>
        <begin position="531"/>
        <end position="544"/>
    </location>
</feature>
<accession>A0A1D8PLY8</accession>